<evidence type="ECO:0000256" key="2">
    <source>
        <dbReference type="ARBA" id="ARBA00022898"/>
    </source>
</evidence>
<accession>A0A365XVD1</accession>
<dbReference type="InterPro" id="IPR015421">
    <property type="entry name" value="PyrdxlP-dep_Trfase_major"/>
</dbReference>
<dbReference type="InterPro" id="IPR000524">
    <property type="entry name" value="Tscrpt_reg_HTH_GntR"/>
</dbReference>
<evidence type="ECO:0000313" key="7">
    <source>
        <dbReference type="EMBL" id="RBL90327.1"/>
    </source>
</evidence>
<dbReference type="RefSeq" id="WP_113619075.1">
    <property type="nucleotide sequence ID" value="NZ_QFFJ01000002.1"/>
</dbReference>
<evidence type="ECO:0000256" key="5">
    <source>
        <dbReference type="ARBA" id="ARBA00023163"/>
    </source>
</evidence>
<dbReference type="EMBL" id="QFFJ01000002">
    <property type="protein sequence ID" value="RBL90327.1"/>
    <property type="molecule type" value="Genomic_DNA"/>
</dbReference>
<dbReference type="InterPro" id="IPR036390">
    <property type="entry name" value="WH_DNA-bd_sf"/>
</dbReference>
<dbReference type="SUPFAM" id="SSF46785">
    <property type="entry name" value="Winged helix' DNA-binding domain"/>
    <property type="match status" value="1"/>
</dbReference>
<evidence type="ECO:0000256" key="1">
    <source>
        <dbReference type="ARBA" id="ARBA00005384"/>
    </source>
</evidence>
<dbReference type="Gene3D" id="1.10.10.10">
    <property type="entry name" value="Winged helix-like DNA-binding domain superfamily/Winged helix DNA-binding domain"/>
    <property type="match status" value="1"/>
</dbReference>
<dbReference type="SUPFAM" id="SSF53383">
    <property type="entry name" value="PLP-dependent transferases"/>
    <property type="match status" value="1"/>
</dbReference>
<keyword evidence="5" id="KW-0804">Transcription</keyword>
<dbReference type="CDD" id="cd00609">
    <property type="entry name" value="AAT_like"/>
    <property type="match status" value="1"/>
</dbReference>
<reference evidence="7 8" key="1">
    <citation type="submission" date="2018-05" db="EMBL/GenBank/DDBJ databases">
        <title>Chitinophaga sp. K3CV102501T nov., isolated from isolated from a monsoon evergreen broad-leaved forest soil.</title>
        <authorList>
            <person name="Lv Y."/>
        </authorList>
    </citation>
    <scope>NUCLEOTIDE SEQUENCE [LARGE SCALE GENOMIC DNA]</scope>
    <source>
        <strain evidence="7 8">GDMCC 1.1325</strain>
    </source>
</reference>
<evidence type="ECO:0000259" key="6">
    <source>
        <dbReference type="PROSITE" id="PS50949"/>
    </source>
</evidence>
<feature type="domain" description="HTH gntR-type" evidence="6">
    <location>
        <begin position="20"/>
        <end position="88"/>
    </location>
</feature>
<evidence type="ECO:0000256" key="4">
    <source>
        <dbReference type="ARBA" id="ARBA00023125"/>
    </source>
</evidence>
<dbReference type="InterPro" id="IPR004839">
    <property type="entry name" value="Aminotransferase_I/II_large"/>
</dbReference>
<dbReference type="PROSITE" id="PS50949">
    <property type="entry name" value="HTH_GNTR"/>
    <property type="match status" value="1"/>
</dbReference>
<keyword evidence="3" id="KW-0805">Transcription regulation</keyword>
<comment type="similarity">
    <text evidence="1">In the C-terminal section; belongs to the class-I pyridoxal-phosphate-dependent aminotransferase family.</text>
</comment>
<dbReference type="GO" id="GO:0003700">
    <property type="term" value="F:DNA-binding transcription factor activity"/>
    <property type="evidence" value="ECO:0007669"/>
    <property type="project" value="InterPro"/>
</dbReference>
<organism evidence="7 8">
    <name type="scientific">Chitinophaga flava</name>
    <dbReference type="NCBI Taxonomy" id="2259036"/>
    <lineage>
        <taxon>Bacteria</taxon>
        <taxon>Pseudomonadati</taxon>
        <taxon>Bacteroidota</taxon>
        <taxon>Chitinophagia</taxon>
        <taxon>Chitinophagales</taxon>
        <taxon>Chitinophagaceae</taxon>
        <taxon>Chitinophaga</taxon>
    </lineage>
</organism>
<dbReference type="GO" id="GO:0003677">
    <property type="term" value="F:DNA binding"/>
    <property type="evidence" value="ECO:0007669"/>
    <property type="project" value="UniProtKB-KW"/>
</dbReference>
<dbReference type="GO" id="GO:0008483">
    <property type="term" value="F:transaminase activity"/>
    <property type="evidence" value="ECO:0007669"/>
    <property type="project" value="UniProtKB-KW"/>
</dbReference>
<dbReference type="Gene3D" id="3.40.640.10">
    <property type="entry name" value="Type I PLP-dependent aspartate aminotransferase-like (Major domain)"/>
    <property type="match status" value="1"/>
</dbReference>
<proteinExistence type="inferred from homology"/>
<keyword evidence="7" id="KW-0032">Aminotransferase</keyword>
<evidence type="ECO:0000313" key="8">
    <source>
        <dbReference type="Proteomes" id="UP000253410"/>
    </source>
</evidence>
<dbReference type="InterPro" id="IPR015424">
    <property type="entry name" value="PyrdxlP-dep_Trfase"/>
</dbReference>
<comment type="caution">
    <text evidence="7">The sequence shown here is derived from an EMBL/GenBank/DDBJ whole genome shotgun (WGS) entry which is preliminary data.</text>
</comment>
<keyword evidence="7" id="KW-0808">Transferase</keyword>
<dbReference type="GO" id="GO:0030170">
    <property type="term" value="F:pyridoxal phosphate binding"/>
    <property type="evidence" value="ECO:0007669"/>
    <property type="project" value="InterPro"/>
</dbReference>
<keyword evidence="2" id="KW-0663">Pyridoxal phosphate</keyword>
<evidence type="ECO:0000256" key="3">
    <source>
        <dbReference type="ARBA" id="ARBA00023015"/>
    </source>
</evidence>
<gene>
    <name evidence="7" type="ORF">DF182_28080</name>
</gene>
<dbReference type="CDD" id="cd07377">
    <property type="entry name" value="WHTH_GntR"/>
    <property type="match status" value="1"/>
</dbReference>
<keyword evidence="4" id="KW-0238">DNA-binding</keyword>
<dbReference type="InterPro" id="IPR036388">
    <property type="entry name" value="WH-like_DNA-bd_sf"/>
</dbReference>
<dbReference type="AlphaFoldDB" id="A0A365XVD1"/>
<dbReference type="OrthoDB" id="594134at2"/>
<protein>
    <submittedName>
        <fullName evidence="7">PLP-dependent aminotransferase family protein</fullName>
    </submittedName>
</protein>
<dbReference type="InterPro" id="IPR051446">
    <property type="entry name" value="HTH_trans_reg/aminotransferase"/>
</dbReference>
<keyword evidence="8" id="KW-1185">Reference proteome</keyword>
<dbReference type="Pfam" id="PF00155">
    <property type="entry name" value="Aminotran_1_2"/>
    <property type="match status" value="1"/>
</dbReference>
<dbReference type="Pfam" id="PF00392">
    <property type="entry name" value="GntR"/>
    <property type="match status" value="1"/>
</dbReference>
<name>A0A365XVD1_9BACT</name>
<dbReference type="Proteomes" id="UP000253410">
    <property type="component" value="Unassembled WGS sequence"/>
</dbReference>
<dbReference type="PANTHER" id="PTHR46577">
    <property type="entry name" value="HTH-TYPE TRANSCRIPTIONAL REGULATORY PROTEIN GABR"/>
    <property type="match status" value="1"/>
</dbReference>
<dbReference type="SMART" id="SM00345">
    <property type="entry name" value="HTH_GNTR"/>
    <property type="match status" value="1"/>
</dbReference>
<sequence>MVQMLRPWKTILSLDFNNELSVYRQIAEGIITEIKKGRLKPGAPLPGTRVLAADIGVNRKTVVLAYEDLIAEGWLATTDKSGTFVSHELPGMKGKTQQKHHDFVFNDHEELQPIAHAVASNLIVFNDGWPDVRLAPMEELAKAYRRIFQQKARWCMLGYGHEQGIERLRIAVSNMLSFKRGMNTDPQNICITRGSQMALYLTAQTLLQPGDAVAIECPGYLPAWQTFVRAGARMVHIPVDEKGLVVEALEEVCKTTPLKAVYVTPHHQFPTAVSMKMERRLKLLALSNRYGFAIIEDDYDHEFHFSAKSLLPLASNENAGNVIYISSLSKLVAPAVRIGYVTGPPAFIHALAQLRRLVDRQGDPIMEQAVAELMEEGAINRHAKRAINIYRERRERMDQLLHTYLGKRVSFRKPEGGLAYWVKFVHKVNTEQLAERLLKKGVSVMPTERYAFDDTPLHALRLGYASLAPEELEEGIKALAALVK</sequence>
<dbReference type="PANTHER" id="PTHR46577:SF1">
    <property type="entry name" value="HTH-TYPE TRANSCRIPTIONAL REGULATORY PROTEIN GABR"/>
    <property type="match status" value="1"/>
</dbReference>